<evidence type="ECO:0000313" key="2">
    <source>
        <dbReference type="Proteomes" id="UP000006591"/>
    </source>
</evidence>
<reference evidence="1" key="2">
    <citation type="submission" date="2018-04" db="EMBL/GenBank/DDBJ databases">
        <title>OnivRS2 (Oryza nivara Reference Sequence Version 2).</title>
        <authorList>
            <person name="Zhang J."/>
            <person name="Kudrna D."/>
            <person name="Lee S."/>
            <person name="Talag J."/>
            <person name="Rajasekar S."/>
            <person name="Welchert J."/>
            <person name="Hsing Y.-I."/>
            <person name="Wing R.A."/>
        </authorList>
    </citation>
    <scope>NUCLEOTIDE SEQUENCE [LARGE SCALE GENOMIC DNA]</scope>
</reference>
<name>A0A0E0FPG9_ORYNI</name>
<proteinExistence type="predicted"/>
<sequence length="127" mass="13888">MAELCPGPYGTGAEPHGGPCGPWNTVKSSPNAYYPCSDANIEKNDAFVSSVDLPYRVVVSASVLPNSHPDYTIDRASASFVTRRLNDWDWGPVSNGGNRRLATRIESSVQQAAMSLCQFRFDFRNSD</sequence>
<dbReference type="Proteomes" id="UP000006591">
    <property type="component" value="Chromosome 1"/>
</dbReference>
<protein>
    <submittedName>
        <fullName evidence="1">Uncharacterized protein</fullName>
    </submittedName>
</protein>
<accession>A0A0E0FPG9</accession>
<dbReference type="EnsemblPlants" id="ONIVA01G25650.1">
    <property type="protein sequence ID" value="ONIVA01G25650.1"/>
    <property type="gene ID" value="ONIVA01G25650"/>
</dbReference>
<organism evidence="1">
    <name type="scientific">Oryza nivara</name>
    <name type="common">Indian wild rice</name>
    <name type="synonym">Oryza sativa f. spontanea</name>
    <dbReference type="NCBI Taxonomy" id="4536"/>
    <lineage>
        <taxon>Eukaryota</taxon>
        <taxon>Viridiplantae</taxon>
        <taxon>Streptophyta</taxon>
        <taxon>Embryophyta</taxon>
        <taxon>Tracheophyta</taxon>
        <taxon>Spermatophyta</taxon>
        <taxon>Magnoliopsida</taxon>
        <taxon>Liliopsida</taxon>
        <taxon>Poales</taxon>
        <taxon>Poaceae</taxon>
        <taxon>BOP clade</taxon>
        <taxon>Oryzoideae</taxon>
        <taxon>Oryzeae</taxon>
        <taxon>Oryzinae</taxon>
        <taxon>Oryza</taxon>
    </lineage>
</organism>
<dbReference type="AlphaFoldDB" id="A0A0E0FPG9"/>
<reference evidence="1" key="1">
    <citation type="submission" date="2015-04" db="UniProtKB">
        <authorList>
            <consortium name="EnsemblPlants"/>
        </authorList>
    </citation>
    <scope>IDENTIFICATION</scope>
    <source>
        <strain evidence="1">SL10</strain>
    </source>
</reference>
<keyword evidence="2" id="KW-1185">Reference proteome</keyword>
<evidence type="ECO:0000313" key="1">
    <source>
        <dbReference type="EnsemblPlants" id="ONIVA01G25650.1"/>
    </source>
</evidence>
<dbReference type="Gramene" id="ONIVA01G25650.1">
    <property type="protein sequence ID" value="ONIVA01G25650.1"/>
    <property type="gene ID" value="ONIVA01G25650"/>
</dbReference>
<dbReference type="HOGENOM" id="CLU_1974074_0_0_1"/>